<dbReference type="EMBL" id="MWQN01000001">
    <property type="protein sequence ID" value="OPC79569.1"/>
    <property type="molecule type" value="Genomic_DNA"/>
</dbReference>
<dbReference type="InterPro" id="IPR011989">
    <property type="entry name" value="ARM-like"/>
</dbReference>
<evidence type="ECO:0000313" key="1">
    <source>
        <dbReference type="EMBL" id="OPC79569.1"/>
    </source>
</evidence>
<dbReference type="STRING" id="159449.B4N89_00160"/>
<accession>A0A1T3NRW5</accession>
<dbReference type="InterPro" id="IPR016024">
    <property type="entry name" value="ARM-type_fold"/>
</dbReference>
<sequence>MDWSGLFHALGPATDTPQHLAALLRDDAGAFVAGYSHLWSTTLRRQGKAWPATAPTALIVAELLDDLRLGRDDPSMPDAMLAYLYAVGTAADLGTTRAAEIRTRVEDRASQMREWTGDYLAADDDTRGRMWQDGTSLGELVLDQAVLACFDLAPSLLQRALPHLSSAHGSRRSCAAAAIGTLARHPSASTQRPALLDQLTSTAGAADSAHHIATILIAIGHLGGDTRPWLTDPNIGVRTCAALAPDLVGDDAADRLLLEAARSPSEFSDSFGDMAPPLQLQVEPNPLTSALLRRVDNA</sequence>
<gene>
    <name evidence="1" type="ORF">B4N89_00160</name>
</gene>
<dbReference type="Gene3D" id="1.25.10.10">
    <property type="entry name" value="Leucine-rich Repeat Variant"/>
    <property type="match status" value="1"/>
</dbReference>
<dbReference type="SUPFAM" id="SSF48371">
    <property type="entry name" value="ARM repeat"/>
    <property type="match status" value="1"/>
</dbReference>
<comment type="caution">
    <text evidence="1">The sequence shown here is derived from an EMBL/GenBank/DDBJ whole genome shotgun (WGS) entry which is preliminary data.</text>
</comment>
<reference evidence="1 2" key="1">
    <citation type="submission" date="2017-03" db="EMBL/GenBank/DDBJ databases">
        <title>Draft genome sequence of Streptomyces scabrisporus NF3, endophyte isolated from Amphipterygium adstringens.</title>
        <authorList>
            <person name="Vazquez M."/>
            <person name="Ceapa C.D."/>
            <person name="Rodriguez Luna D."/>
            <person name="Sanchez Esquivel S."/>
        </authorList>
    </citation>
    <scope>NUCLEOTIDE SEQUENCE [LARGE SCALE GENOMIC DNA]</scope>
    <source>
        <strain evidence="1 2">NF3</strain>
    </source>
</reference>
<dbReference type="Proteomes" id="UP000190037">
    <property type="component" value="Unassembled WGS sequence"/>
</dbReference>
<proteinExistence type="predicted"/>
<organism evidence="1 2">
    <name type="scientific">Embleya scabrispora</name>
    <dbReference type="NCBI Taxonomy" id="159449"/>
    <lineage>
        <taxon>Bacteria</taxon>
        <taxon>Bacillati</taxon>
        <taxon>Actinomycetota</taxon>
        <taxon>Actinomycetes</taxon>
        <taxon>Kitasatosporales</taxon>
        <taxon>Streptomycetaceae</taxon>
        <taxon>Embleya</taxon>
    </lineage>
</organism>
<evidence type="ECO:0000313" key="2">
    <source>
        <dbReference type="Proteomes" id="UP000190037"/>
    </source>
</evidence>
<keyword evidence="2" id="KW-1185">Reference proteome</keyword>
<protein>
    <submittedName>
        <fullName evidence="1">Uncharacterized protein</fullName>
    </submittedName>
</protein>
<dbReference type="AlphaFoldDB" id="A0A1T3NRW5"/>
<name>A0A1T3NRW5_9ACTN</name>